<dbReference type="InterPro" id="IPR015421">
    <property type="entry name" value="PyrdxlP-dep_Trfase_major"/>
</dbReference>
<dbReference type="EMBL" id="JAQNDK010000007">
    <property type="protein sequence ID" value="MDC0685895.1"/>
    <property type="molecule type" value="Genomic_DNA"/>
</dbReference>
<sequence>MKDALTTALSPDFLEREAARLGALLADHVRRAQRREGPVLVQRSIEEILAALDFDRTVAHGGADLAALVATVLDNSNRLHHPRYFGHQVAVPMLSSSLADLVHGVLNNGMAVYEMGPAGTAIERGLLRWMRGKIGWGAEGDGVITHGGSLGNLSALLACRERVAPGSFKAGVPPGLVLLASEAAHYSVARAAAIMGLGGDAVVKVAVDDALRIVPGALSRAYEEVKRAGKRVLAVVANAGATPNGAFDPLREIGAFCRREGLWLHVDGAHGAAARFTERYRDLLDGVELADSLVCDMHKMLGTSTLACAVLVKDPAALAGTYEQYAPYLHGEDERQGVDLSKLTFECTKAQLSLKLFFNLALVGEAGMSAHVERLFDAARRFHGLLARRPAFECFGAPQANILCFRVGRDSAVQDRVRRQIVEEGSFYITRTTLRGESWLRLVIMNPQTTDGDIEALAARIEALVIDRAPPP</sequence>
<evidence type="ECO:0000256" key="2">
    <source>
        <dbReference type="ARBA" id="ARBA00009533"/>
    </source>
</evidence>
<evidence type="ECO:0000256" key="5">
    <source>
        <dbReference type="ARBA" id="ARBA00023239"/>
    </source>
</evidence>
<evidence type="ECO:0000313" key="7">
    <source>
        <dbReference type="EMBL" id="MDC0685895.1"/>
    </source>
</evidence>
<comment type="caution">
    <text evidence="7">The sequence shown here is derived from an EMBL/GenBank/DDBJ whole genome shotgun (WGS) entry which is preliminary data.</text>
</comment>
<dbReference type="SUPFAM" id="SSF53383">
    <property type="entry name" value="PLP-dependent transferases"/>
    <property type="match status" value="1"/>
</dbReference>
<gene>
    <name evidence="7" type="ORF">POL72_49790</name>
</gene>
<dbReference type="InterPro" id="IPR015424">
    <property type="entry name" value="PyrdxlP-dep_Trfase"/>
</dbReference>
<protein>
    <submittedName>
        <fullName evidence="7">Pyridoxal-dependent decarboxylase</fullName>
    </submittedName>
</protein>
<accession>A0ABT5CHH4</accession>
<proteinExistence type="inferred from homology"/>
<keyword evidence="4 6" id="KW-0663">Pyridoxal phosphate</keyword>
<dbReference type="Gene3D" id="3.90.1150.170">
    <property type="match status" value="1"/>
</dbReference>
<dbReference type="Gene3D" id="3.40.640.10">
    <property type="entry name" value="Type I PLP-dependent aspartate aminotransferase-like (Major domain)"/>
    <property type="match status" value="1"/>
</dbReference>
<dbReference type="PANTHER" id="PTHR45677">
    <property type="entry name" value="GLUTAMATE DECARBOXYLASE-RELATED"/>
    <property type="match status" value="1"/>
</dbReference>
<evidence type="ECO:0000256" key="6">
    <source>
        <dbReference type="RuleBase" id="RU000382"/>
    </source>
</evidence>
<evidence type="ECO:0000313" key="8">
    <source>
        <dbReference type="Proteomes" id="UP001217485"/>
    </source>
</evidence>
<comment type="similarity">
    <text evidence="2 6">Belongs to the group II decarboxylase family.</text>
</comment>
<keyword evidence="8" id="KW-1185">Reference proteome</keyword>
<dbReference type="RefSeq" id="WP_272104447.1">
    <property type="nucleotide sequence ID" value="NZ_JAQNDK010000007.1"/>
</dbReference>
<evidence type="ECO:0000256" key="3">
    <source>
        <dbReference type="ARBA" id="ARBA00022793"/>
    </source>
</evidence>
<dbReference type="Pfam" id="PF00282">
    <property type="entry name" value="Pyridoxal_deC"/>
    <property type="match status" value="1"/>
</dbReference>
<evidence type="ECO:0000256" key="1">
    <source>
        <dbReference type="ARBA" id="ARBA00001933"/>
    </source>
</evidence>
<organism evidence="7 8">
    <name type="scientific">Sorangium atrum</name>
    <dbReference type="NCBI Taxonomy" id="2995308"/>
    <lineage>
        <taxon>Bacteria</taxon>
        <taxon>Pseudomonadati</taxon>
        <taxon>Myxococcota</taxon>
        <taxon>Polyangia</taxon>
        <taxon>Polyangiales</taxon>
        <taxon>Polyangiaceae</taxon>
        <taxon>Sorangium</taxon>
    </lineage>
</organism>
<dbReference type="Proteomes" id="UP001217485">
    <property type="component" value="Unassembled WGS sequence"/>
</dbReference>
<keyword evidence="5 6" id="KW-0456">Lyase</keyword>
<comment type="cofactor">
    <cofactor evidence="1 6">
        <name>pyridoxal 5'-phosphate</name>
        <dbReference type="ChEBI" id="CHEBI:597326"/>
    </cofactor>
</comment>
<dbReference type="InterPro" id="IPR002129">
    <property type="entry name" value="PyrdxlP-dep_de-COase"/>
</dbReference>
<reference evidence="7 8" key="1">
    <citation type="submission" date="2023-01" db="EMBL/GenBank/DDBJ databases">
        <title>Minimal conservation of predation-associated metabolite biosynthetic gene clusters underscores biosynthetic potential of Myxococcota including descriptions for ten novel species: Archangium lansinium sp. nov., Myxococcus landrumus sp. nov., Nannocystis bai.</title>
        <authorList>
            <person name="Ahearne A."/>
            <person name="Stevens C."/>
            <person name="Dowd S."/>
        </authorList>
    </citation>
    <scope>NUCLEOTIDE SEQUENCE [LARGE SCALE GENOMIC DNA]</scope>
    <source>
        <strain evidence="7 8">WIWO2</strain>
    </source>
</reference>
<evidence type="ECO:0000256" key="4">
    <source>
        <dbReference type="ARBA" id="ARBA00022898"/>
    </source>
</evidence>
<keyword evidence="3" id="KW-0210">Decarboxylase</keyword>
<dbReference type="PANTHER" id="PTHR45677:SF8">
    <property type="entry name" value="CYSTEINE SULFINIC ACID DECARBOXYLASE"/>
    <property type="match status" value="1"/>
</dbReference>
<name>A0ABT5CHH4_9BACT</name>